<accession>A0AAN6TR75</accession>
<sequence length="222" mass="24119">MVSSSGPQGRRQGAGAEEEAAAARRGVPFFAVTDSGRVVWGPSRQTRELGRSNGVLTHNSLIPIPGSERPGPSYCAFLDRTQWLETKKNENGVQLVYASTGGASSVPIIELCPTQWQDQSHENEGLHGWHWSKLASVRCNRSAPGAVHEGTKYGRSVFRLPYLNLSTMEYSNSGMDNVDAFGLLVEPDDLALAVRFDCVPGPTDIWGKIQGIPWVVKDTPPS</sequence>
<organism evidence="2 3">
    <name type="scientific">Parathielavia appendiculata</name>
    <dbReference type="NCBI Taxonomy" id="2587402"/>
    <lineage>
        <taxon>Eukaryota</taxon>
        <taxon>Fungi</taxon>
        <taxon>Dikarya</taxon>
        <taxon>Ascomycota</taxon>
        <taxon>Pezizomycotina</taxon>
        <taxon>Sordariomycetes</taxon>
        <taxon>Sordariomycetidae</taxon>
        <taxon>Sordariales</taxon>
        <taxon>Chaetomiaceae</taxon>
        <taxon>Parathielavia</taxon>
    </lineage>
</organism>
<name>A0AAN6TR75_9PEZI</name>
<dbReference type="Proteomes" id="UP001302602">
    <property type="component" value="Unassembled WGS sequence"/>
</dbReference>
<protein>
    <submittedName>
        <fullName evidence="2">Uncharacterized protein</fullName>
    </submittedName>
</protein>
<dbReference type="AlphaFoldDB" id="A0AAN6TR75"/>
<dbReference type="GeneID" id="87823791"/>
<evidence type="ECO:0000313" key="2">
    <source>
        <dbReference type="EMBL" id="KAK4118606.1"/>
    </source>
</evidence>
<feature type="region of interest" description="Disordered" evidence="1">
    <location>
        <begin position="1"/>
        <end position="21"/>
    </location>
</feature>
<keyword evidence="3" id="KW-1185">Reference proteome</keyword>
<evidence type="ECO:0000313" key="3">
    <source>
        <dbReference type="Proteomes" id="UP001302602"/>
    </source>
</evidence>
<comment type="caution">
    <text evidence="2">The sequence shown here is derived from an EMBL/GenBank/DDBJ whole genome shotgun (WGS) entry which is preliminary data.</text>
</comment>
<dbReference type="EMBL" id="MU853263">
    <property type="protein sequence ID" value="KAK4118606.1"/>
    <property type="molecule type" value="Genomic_DNA"/>
</dbReference>
<dbReference type="RefSeq" id="XP_062642379.1">
    <property type="nucleotide sequence ID" value="XM_062787021.1"/>
</dbReference>
<reference evidence="2" key="2">
    <citation type="submission" date="2023-05" db="EMBL/GenBank/DDBJ databases">
        <authorList>
            <consortium name="Lawrence Berkeley National Laboratory"/>
            <person name="Steindorff A."/>
            <person name="Hensen N."/>
            <person name="Bonometti L."/>
            <person name="Westerberg I."/>
            <person name="Brannstrom I.O."/>
            <person name="Guillou S."/>
            <person name="Cros-Aarteil S."/>
            <person name="Calhoun S."/>
            <person name="Haridas S."/>
            <person name="Kuo A."/>
            <person name="Mondo S."/>
            <person name="Pangilinan J."/>
            <person name="Riley R."/>
            <person name="Labutti K."/>
            <person name="Andreopoulos B."/>
            <person name="Lipzen A."/>
            <person name="Chen C."/>
            <person name="Yanf M."/>
            <person name="Daum C."/>
            <person name="Ng V."/>
            <person name="Clum A."/>
            <person name="Ohm R."/>
            <person name="Martin F."/>
            <person name="Silar P."/>
            <person name="Natvig D."/>
            <person name="Lalanne C."/>
            <person name="Gautier V."/>
            <person name="Ament-Velasquez S.L."/>
            <person name="Kruys A."/>
            <person name="Hutchinson M.I."/>
            <person name="Powell A.J."/>
            <person name="Barry K."/>
            <person name="Miller A.N."/>
            <person name="Grigoriev I.V."/>
            <person name="Debuchy R."/>
            <person name="Gladieux P."/>
            <person name="Thoren M.H."/>
            <person name="Johannesson H."/>
        </authorList>
    </citation>
    <scope>NUCLEOTIDE SEQUENCE</scope>
    <source>
        <strain evidence="2">CBS 731.68</strain>
    </source>
</reference>
<proteinExistence type="predicted"/>
<gene>
    <name evidence="2" type="ORF">N657DRAFT_368357</name>
</gene>
<reference evidence="2" key="1">
    <citation type="journal article" date="2023" name="Mol. Phylogenet. Evol.">
        <title>Genome-scale phylogeny and comparative genomics of the fungal order Sordariales.</title>
        <authorList>
            <person name="Hensen N."/>
            <person name="Bonometti L."/>
            <person name="Westerberg I."/>
            <person name="Brannstrom I.O."/>
            <person name="Guillou S."/>
            <person name="Cros-Aarteil S."/>
            <person name="Calhoun S."/>
            <person name="Haridas S."/>
            <person name="Kuo A."/>
            <person name="Mondo S."/>
            <person name="Pangilinan J."/>
            <person name="Riley R."/>
            <person name="LaButti K."/>
            <person name="Andreopoulos B."/>
            <person name="Lipzen A."/>
            <person name="Chen C."/>
            <person name="Yan M."/>
            <person name="Daum C."/>
            <person name="Ng V."/>
            <person name="Clum A."/>
            <person name="Steindorff A."/>
            <person name="Ohm R.A."/>
            <person name="Martin F."/>
            <person name="Silar P."/>
            <person name="Natvig D.O."/>
            <person name="Lalanne C."/>
            <person name="Gautier V."/>
            <person name="Ament-Velasquez S.L."/>
            <person name="Kruys A."/>
            <person name="Hutchinson M.I."/>
            <person name="Powell A.J."/>
            <person name="Barry K."/>
            <person name="Miller A.N."/>
            <person name="Grigoriev I.V."/>
            <person name="Debuchy R."/>
            <person name="Gladieux P."/>
            <person name="Hiltunen Thoren M."/>
            <person name="Johannesson H."/>
        </authorList>
    </citation>
    <scope>NUCLEOTIDE SEQUENCE</scope>
    <source>
        <strain evidence="2">CBS 731.68</strain>
    </source>
</reference>
<evidence type="ECO:0000256" key="1">
    <source>
        <dbReference type="SAM" id="MobiDB-lite"/>
    </source>
</evidence>